<reference evidence="1" key="1">
    <citation type="submission" date="2021-03" db="EMBL/GenBank/DDBJ databases">
        <authorList>
            <person name="Tran Van P."/>
        </authorList>
    </citation>
    <scope>NUCLEOTIDE SEQUENCE</scope>
</reference>
<sequence length="76" mass="8944">MDERENLGYPAQEVNLLVKTETDLPIKSEFKEDLFQTKIEFQIKSEFNEGLQCYKLERSDLPSLPFPPIKEELHES</sequence>
<evidence type="ECO:0000313" key="2">
    <source>
        <dbReference type="Proteomes" id="UP001153148"/>
    </source>
</evidence>
<feature type="non-terminal residue" evidence="1">
    <location>
        <position position="76"/>
    </location>
</feature>
<evidence type="ECO:0000313" key="1">
    <source>
        <dbReference type="EMBL" id="CAG2060802.1"/>
    </source>
</evidence>
<keyword evidence="2" id="KW-1185">Reference proteome</keyword>
<protein>
    <submittedName>
        <fullName evidence="1">Uncharacterized protein</fullName>
    </submittedName>
</protein>
<comment type="caution">
    <text evidence="1">The sequence shown here is derived from an EMBL/GenBank/DDBJ whole genome shotgun (WGS) entry which is preliminary data.</text>
</comment>
<dbReference type="EMBL" id="CAJPIN010013636">
    <property type="protein sequence ID" value="CAG2060802.1"/>
    <property type="molecule type" value="Genomic_DNA"/>
</dbReference>
<gene>
    <name evidence="1" type="ORF">TPAB3V08_LOCUS7758</name>
</gene>
<organism evidence="1 2">
    <name type="scientific">Timema podura</name>
    <name type="common">Walking stick</name>
    <dbReference type="NCBI Taxonomy" id="61482"/>
    <lineage>
        <taxon>Eukaryota</taxon>
        <taxon>Metazoa</taxon>
        <taxon>Ecdysozoa</taxon>
        <taxon>Arthropoda</taxon>
        <taxon>Hexapoda</taxon>
        <taxon>Insecta</taxon>
        <taxon>Pterygota</taxon>
        <taxon>Neoptera</taxon>
        <taxon>Polyneoptera</taxon>
        <taxon>Phasmatodea</taxon>
        <taxon>Timematodea</taxon>
        <taxon>Timematoidea</taxon>
        <taxon>Timematidae</taxon>
        <taxon>Timema</taxon>
    </lineage>
</organism>
<proteinExistence type="predicted"/>
<accession>A0ABN7P1G9</accession>
<name>A0ABN7P1G9_TIMPD</name>
<dbReference type="Proteomes" id="UP001153148">
    <property type="component" value="Unassembled WGS sequence"/>
</dbReference>